<dbReference type="Proteomes" id="UP000636479">
    <property type="component" value="Unassembled WGS sequence"/>
</dbReference>
<reference evidence="3" key="1">
    <citation type="submission" date="2020-05" db="EMBL/GenBank/DDBJ databases">
        <title>Mycena genomes resolve the evolution of fungal bioluminescence.</title>
        <authorList>
            <person name="Tsai I.J."/>
        </authorList>
    </citation>
    <scope>NUCLEOTIDE SEQUENCE</scope>
    <source>
        <strain evidence="3">171206Taipei</strain>
    </source>
</reference>
<feature type="domain" description="DUF6534" evidence="2">
    <location>
        <begin position="169"/>
        <end position="264"/>
    </location>
</feature>
<dbReference type="PANTHER" id="PTHR40465:SF1">
    <property type="entry name" value="DUF6534 DOMAIN-CONTAINING PROTEIN"/>
    <property type="match status" value="1"/>
</dbReference>
<feature type="transmembrane region" description="Helical" evidence="1">
    <location>
        <begin position="51"/>
        <end position="71"/>
    </location>
</feature>
<dbReference type="Pfam" id="PF20152">
    <property type="entry name" value="DUF6534"/>
    <property type="match status" value="1"/>
</dbReference>
<feature type="transmembrane region" description="Helical" evidence="1">
    <location>
        <begin position="161"/>
        <end position="183"/>
    </location>
</feature>
<keyword evidence="4" id="KW-1185">Reference proteome</keyword>
<dbReference type="AlphaFoldDB" id="A0A8H6VUS3"/>
<dbReference type="RefSeq" id="XP_037213151.1">
    <property type="nucleotide sequence ID" value="XM_037370559.1"/>
</dbReference>
<dbReference type="EMBL" id="JACAZF010000018">
    <property type="protein sequence ID" value="KAF7288999.1"/>
    <property type="molecule type" value="Genomic_DNA"/>
</dbReference>
<comment type="caution">
    <text evidence="3">The sequence shown here is derived from an EMBL/GenBank/DDBJ whole genome shotgun (WGS) entry which is preliminary data.</text>
</comment>
<protein>
    <recommendedName>
        <fullName evidence="2">DUF6534 domain-containing protein</fullName>
    </recommendedName>
</protein>
<accession>A0A8H6VUS3</accession>
<feature type="transmembrane region" description="Helical" evidence="1">
    <location>
        <begin position="239"/>
        <end position="262"/>
    </location>
</feature>
<sequence>MSAAAMSEVSQTYGAIFVGLLFEAFLQGLVTVQTFTYFLNFADDPCWIKTLVATVWTMNTTHLCLVAHTVYSKLVTSWGNDSALLVVPQLFNGEFALVSVPTLLCQSFLLQRIWVLSRHNWLVTGTLALGCLAGFFLEVAVMVQVLLNAVVAEYQRVARQVISGAVLLAVVDLVLALTLLVYLRRNDITLGSDQSIHKPHRRTRIILQKIMKYTIATGLLTSILSFAILAAILLSPHSFIYVAVYLLYGPLYTNALLANLNLRAELRREVDRPLTTLATLSVVVAPPAPCIPHDVVPPHEDIVFLEPMKRYDSTDTAIVTV</sequence>
<keyword evidence="1" id="KW-0472">Membrane</keyword>
<dbReference type="InterPro" id="IPR045339">
    <property type="entry name" value="DUF6534"/>
</dbReference>
<evidence type="ECO:0000313" key="4">
    <source>
        <dbReference type="Proteomes" id="UP000636479"/>
    </source>
</evidence>
<dbReference type="OrthoDB" id="2745105at2759"/>
<keyword evidence="1" id="KW-1133">Transmembrane helix</keyword>
<feature type="transmembrane region" description="Helical" evidence="1">
    <location>
        <begin position="12"/>
        <end position="39"/>
    </location>
</feature>
<evidence type="ECO:0000256" key="1">
    <source>
        <dbReference type="SAM" id="Phobius"/>
    </source>
</evidence>
<evidence type="ECO:0000259" key="2">
    <source>
        <dbReference type="Pfam" id="PF20152"/>
    </source>
</evidence>
<proteinExistence type="predicted"/>
<evidence type="ECO:0000313" key="3">
    <source>
        <dbReference type="EMBL" id="KAF7288999.1"/>
    </source>
</evidence>
<gene>
    <name evidence="3" type="ORF">MIND_01416700</name>
</gene>
<name>A0A8H6VUS3_9AGAR</name>
<feature type="transmembrane region" description="Helical" evidence="1">
    <location>
        <begin position="210"/>
        <end position="233"/>
    </location>
</feature>
<dbReference type="PANTHER" id="PTHR40465">
    <property type="entry name" value="CHROMOSOME 1, WHOLE GENOME SHOTGUN SEQUENCE"/>
    <property type="match status" value="1"/>
</dbReference>
<keyword evidence="1" id="KW-0812">Transmembrane</keyword>
<feature type="transmembrane region" description="Helical" evidence="1">
    <location>
        <begin position="122"/>
        <end position="149"/>
    </location>
</feature>
<dbReference type="GeneID" id="59353075"/>
<organism evidence="3 4">
    <name type="scientific">Mycena indigotica</name>
    <dbReference type="NCBI Taxonomy" id="2126181"/>
    <lineage>
        <taxon>Eukaryota</taxon>
        <taxon>Fungi</taxon>
        <taxon>Dikarya</taxon>
        <taxon>Basidiomycota</taxon>
        <taxon>Agaricomycotina</taxon>
        <taxon>Agaricomycetes</taxon>
        <taxon>Agaricomycetidae</taxon>
        <taxon>Agaricales</taxon>
        <taxon>Marasmiineae</taxon>
        <taxon>Mycenaceae</taxon>
        <taxon>Mycena</taxon>
    </lineage>
</organism>